<evidence type="ECO:0000256" key="3">
    <source>
        <dbReference type="ARBA" id="ARBA00022692"/>
    </source>
</evidence>
<dbReference type="PANTHER" id="PTHR30386">
    <property type="entry name" value="MEMBRANE FUSION SUBUNIT OF EMRAB-TOLC MULTIDRUG EFFLUX PUMP"/>
    <property type="match status" value="1"/>
</dbReference>
<dbReference type="GO" id="GO:0016020">
    <property type="term" value="C:membrane"/>
    <property type="evidence" value="ECO:0007669"/>
    <property type="project" value="UniProtKB-SubCell"/>
</dbReference>
<dbReference type="HOGENOM" id="CLU_018816_11_0_9"/>
<keyword evidence="9" id="KW-1185">Reference proteome</keyword>
<dbReference type="STRING" id="679936.Sulac_0321"/>
<dbReference type="Pfam" id="PF25990">
    <property type="entry name" value="Beta-barrel_YknX"/>
    <property type="match status" value="1"/>
</dbReference>
<dbReference type="Proteomes" id="UP000005439">
    <property type="component" value="Chromosome"/>
</dbReference>
<dbReference type="PATRIC" id="fig|679936.5.peg.325"/>
<dbReference type="Gene3D" id="2.40.50.100">
    <property type="match status" value="1"/>
</dbReference>
<comment type="similarity">
    <text evidence="2">Belongs to the membrane fusion protein (MFP) (TC 8.A.1) family.</text>
</comment>
<organism evidence="8 9">
    <name type="scientific">Sulfobacillus acidophilus (strain ATCC 700253 / DSM 10332 / NAL)</name>
    <dbReference type="NCBI Taxonomy" id="679936"/>
    <lineage>
        <taxon>Bacteria</taxon>
        <taxon>Bacillati</taxon>
        <taxon>Bacillota</taxon>
        <taxon>Clostridia</taxon>
        <taxon>Eubacteriales</taxon>
        <taxon>Clostridiales Family XVII. Incertae Sedis</taxon>
        <taxon>Sulfobacillus</taxon>
    </lineage>
</organism>
<dbReference type="Gene3D" id="2.40.30.170">
    <property type="match status" value="1"/>
</dbReference>
<evidence type="ECO:0000313" key="8">
    <source>
        <dbReference type="EMBL" id="AEW03890.1"/>
    </source>
</evidence>
<comment type="subcellular location">
    <subcellularLocation>
        <location evidence="1">Membrane</location>
        <topology evidence="1">Single-pass membrane protein</topology>
    </subcellularLocation>
</comment>
<dbReference type="PANTHER" id="PTHR30386:SF26">
    <property type="entry name" value="TRANSPORT PROTEIN COMB"/>
    <property type="match status" value="1"/>
</dbReference>
<name>G8TXJ1_SULAD</name>
<proteinExistence type="inferred from homology"/>
<dbReference type="EMBL" id="CP003179">
    <property type="protein sequence ID" value="AEW03890.1"/>
    <property type="molecule type" value="Genomic_DNA"/>
</dbReference>
<dbReference type="InterPro" id="IPR058636">
    <property type="entry name" value="Beta-barrel_YknX"/>
</dbReference>
<accession>G8TXJ1</accession>
<evidence type="ECO:0000256" key="2">
    <source>
        <dbReference type="ARBA" id="ARBA00009477"/>
    </source>
</evidence>
<gene>
    <name evidence="8" type="ordered locus">Sulac_0321</name>
</gene>
<keyword evidence="5" id="KW-0472">Membrane</keyword>
<feature type="domain" description="YknX-like beta-barrel" evidence="7">
    <location>
        <begin position="118"/>
        <end position="205"/>
    </location>
</feature>
<evidence type="ECO:0000259" key="6">
    <source>
        <dbReference type="Pfam" id="PF00364"/>
    </source>
</evidence>
<dbReference type="InterPro" id="IPR050739">
    <property type="entry name" value="MFP"/>
</dbReference>
<dbReference type="Pfam" id="PF00364">
    <property type="entry name" value="Biotin_lipoyl"/>
    <property type="match status" value="1"/>
</dbReference>
<feature type="domain" description="Lipoyl-binding" evidence="6">
    <location>
        <begin position="46"/>
        <end position="110"/>
    </location>
</feature>
<evidence type="ECO:0000256" key="4">
    <source>
        <dbReference type="ARBA" id="ARBA00022989"/>
    </source>
</evidence>
<dbReference type="KEGG" id="sap:Sulac_0321"/>
<evidence type="ECO:0000256" key="5">
    <source>
        <dbReference type="ARBA" id="ARBA00023136"/>
    </source>
</evidence>
<sequence>MPRWLFPLVVILGLISVGGTFGWYTVNNMRYVTTTYASVTAPTRWVTAPEAGQITADDVTVGQSVSTGETLLTETLANGTTLTVTAPANGVVATLNAPQGQWVASGTPLLAVVNPSQYQVTANIPETQMANVWVGQTAVIRLSAYPGTSFSGQVVRIGTETLSVNPAVLSASTTFSKQVQWVPVTLTINAPNTALWPGENATVKIRR</sequence>
<protein>
    <submittedName>
        <fullName evidence="8">Biotin/lipoyl attachment domain-containing protein</fullName>
    </submittedName>
</protein>
<reference evidence="9" key="1">
    <citation type="submission" date="2011-12" db="EMBL/GenBank/DDBJ databases">
        <title>The complete genome of chromosome of Sulfobacillus acidophilus DSM 10332.</title>
        <authorList>
            <person name="Lucas S."/>
            <person name="Han J."/>
            <person name="Lapidus A."/>
            <person name="Bruce D."/>
            <person name="Goodwin L."/>
            <person name="Pitluck S."/>
            <person name="Peters L."/>
            <person name="Kyrpides N."/>
            <person name="Mavromatis K."/>
            <person name="Ivanova N."/>
            <person name="Mikhailova N."/>
            <person name="Chertkov O."/>
            <person name="Saunders E."/>
            <person name="Detter J.C."/>
            <person name="Tapia R."/>
            <person name="Han C."/>
            <person name="Land M."/>
            <person name="Hauser L."/>
            <person name="Markowitz V."/>
            <person name="Cheng J.-F."/>
            <person name="Hugenholtz P."/>
            <person name="Woyke T."/>
            <person name="Wu D."/>
            <person name="Pukall R."/>
            <person name="Gehrich-Schroeter G."/>
            <person name="Schneider S."/>
            <person name="Klenk H.-P."/>
            <person name="Eisen J.A."/>
        </authorList>
    </citation>
    <scope>NUCLEOTIDE SEQUENCE [LARGE SCALE GENOMIC DNA]</scope>
    <source>
        <strain evidence="9">ATCC 700253 / DSM 10332 / NAL</strain>
    </source>
</reference>
<evidence type="ECO:0000259" key="7">
    <source>
        <dbReference type="Pfam" id="PF25990"/>
    </source>
</evidence>
<keyword evidence="4" id="KW-1133">Transmembrane helix</keyword>
<reference evidence="8 9" key="2">
    <citation type="journal article" date="2012" name="Stand. Genomic Sci.">
        <title>Complete genome sequence of the moderately thermophilic mineral-sulfide-oxidizing firmicute Sulfobacillus acidophilus type strain (NAL(T)).</title>
        <authorList>
            <person name="Anderson I."/>
            <person name="Chertkov O."/>
            <person name="Chen A."/>
            <person name="Saunders E."/>
            <person name="Lapidus A."/>
            <person name="Nolan M."/>
            <person name="Lucas S."/>
            <person name="Hammon N."/>
            <person name="Deshpande S."/>
            <person name="Cheng J.F."/>
            <person name="Han C."/>
            <person name="Tapia R."/>
            <person name="Goodwin L.A."/>
            <person name="Pitluck S."/>
            <person name="Liolios K."/>
            <person name="Pagani I."/>
            <person name="Ivanova N."/>
            <person name="Mikhailova N."/>
            <person name="Pati A."/>
            <person name="Palaniappan K."/>
            <person name="Land M."/>
            <person name="Pan C."/>
            <person name="Rohde M."/>
            <person name="Pukall R."/>
            <person name="Goker M."/>
            <person name="Detter J.C."/>
            <person name="Woyke T."/>
            <person name="Bristow J."/>
            <person name="Eisen J.A."/>
            <person name="Markowitz V."/>
            <person name="Hugenholtz P."/>
            <person name="Kyrpides N.C."/>
            <person name="Klenk H.P."/>
            <person name="Mavromatis K."/>
        </authorList>
    </citation>
    <scope>NUCLEOTIDE SEQUENCE [LARGE SCALE GENOMIC DNA]</scope>
    <source>
        <strain evidence="9">ATCC 700253 / DSM 10332 / NAL</strain>
    </source>
</reference>
<evidence type="ECO:0000256" key="1">
    <source>
        <dbReference type="ARBA" id="ARBA00004167"/>
    </source>
</evidence>
<dbReference type="AlphaFoldDB" id="G8TXJ1"/>
<dbReference type="InterPro" id="IPR000089">
    <property type="entry name" value="Biotin_lipoyl"/>
</dbReference>
<keyword evidence="3" id="KW-0812">Transmembrane</keyword>
<evidence type="ECO:0000313" key="9">
    <source>
        <dbReference type="Proteomes" id="UP000005439"/>
    </source>
</evidence>
<dbReference type="InterPro" id="IPR011053">
    <property type="entry name" value="Single_hybrid_motif"/>
</dbReference>
<dbReference type="SUPFAM" id="SSF51230">
    <property type="entry name" value="Single hybrid motif"/>
    <property type="match status" value="1"/>
</dbReference>